<dbReference type="OrthoDB" id="1937665at2759"/>
<dbReference type="EMBL" id="NMUH01000451">
    <property type="protein sequence ID" value="MQL79374.1"/>
    <property type="molecule type" value="Genomic_DNA"/>
</dbReference>
<gene>
    <name evidence="2" type="ORF">Taro_011823</name>
</gene>
<comment type="caution">
    <text evidence="2">The sequence shown here is derived from an EMBL/GenBank/DDBJ whole genome shotgun (WGS) entry which is preliminary data.</text>
</comment>
<protein>
    <submittedName>
        <fullName evidence="2">Uncharacterized protein</fullName>
    </submittedName>
</protein>
<feature type="region of interest" description="Disordered" evidence="1">
    <location>
        <begin position="1"/>
        <end position="41"/>
    </location>
</feature>
<name>A0A843UBX3_COLES</name>
<feature type="compositionally biased region" description="Basic and acidic residues" evidence="1">
    <location>
        <begin position="278"/>
        <end position="295"/>
    </location>
</feature>
<feature type="compositionally biased region" description="Basic and acidic residues" evidence="1">
    <location>
        <begin position="373"/>
        <end position="383"/>
    </location>
</feature>
<proteinExistence type="predicted"/>
<feature type="compositionally biased region" description="Acidic residues" evidence="1">
    <location>
        <begin position="180"/>
        <end position="192"/>
    </location>
</feature>
<feature type="compositionally biased region" description="Basic and acidic residues" evidence="1">
    <location>
        <begin position="201"/>
        <end position="233"/>
    </location>
</feature>
<feature type="region of interest" description="Disordered" evidence="1">
    <location>
        <begin position="307"/>
        <end position="338"/>
    </location>
</feature>
<feature type="compositionally biased region" description="Basic and acidic residues" evidence="1">
    <location>
        <begin position="315"/>
        <end position="331"/>
    </location>
</feature>
<evidence type="ECO:0000313" key="3">
    <source>
        <dbReference type="Proteomes" id="UP000652761"/>
    </source>
</evidence>
<evidence type="ECO:0000313" key="2">
    <source>
        <dbReference type="EMBL" id="MQL79374.1"/>
    </source>
</evidence>
<feature type="region of interest" description="Disordered" evidence="1">
    <location>
        <begin position="165"/>
        <end position="295"/>
    </location>
</feature>
<accession>A0A843UBX3</accession>
<reference evidence="2" key="1">
    <citation type="submission" date="2017-07" db="EMBL/GenBank/DDBJ databases">
        <title>Taro Niue Genome Assembly and Annotation.</title>
        <authorList>
            <person name="Atibalentja N."/>
            <person name="Keating K."/>
            <person name="Fields C.J."/>
        </authorList>
    </citation>
    <scope>NUCLEOTIDE SEQUENCE</scope>
    <source>
        <strain evidence="2">Niue_2</strain>
        <tissue evidence="2">Leaf</tissue>
    </source>
</reference>
<sequence>MVSSSSCPPTYRPCEAAAAPPPPPGAPSTWGRYQRRASGSTAQANLRKIIAIITSVFPPLPDPNALQSQLVPPPPPPPVSLEMGESESRVLSGHGMRIDLRLRLGPPSEVGGRISRDKEEDPEAGLPSSACSAVGEEGMTKLTEAGGGSSGVAALETAESGIVSASYDGAHGSGMLDSNSPEEEEKSSEGEWDAQGQGRGRAGEEEVEDSRAEKGEEERGGGEKGGEEREARPCSEITTFRGNTGGRGTEESDATEGGSFVRTEEAAVVREKKKNKSRKMDSDNEADTGRSCRRRDEGYLGLLLEAVRQVSGGDEDPRKQEHAEERREGGRKSRGGPCAAAALDQYEVLVGEDEALGPVVRSKRGRSQALPSRYRDSVLDPWRKYSGGGGGHNRQLQRRQARTAR</sequence>
<feature type="region of interest" description="Disordered" evidence="1">
    <location>
        <begin position="359"/>
        <end position="405"/>
    </location>
</feature>
<feature type="compositionally biased region" description="Basic residues" evidence="1">
    <location>
        <begin position="395"/>
        <end position="405"/>
    </location>
</feature>
<dbReference type="Proteomes" id="UP000652761">
    <property type="component" value="Unassembled WGS sequence"/>
</dbReference>
<feature type="region of interest" description="Disordered" evidence="1">
    <location>
        <begin position="61"/>
        <end position="135"/>
    </location>
</feature>
<dbReference type="AlphaFoldDB" id="A0A843UBX3"/>
<keyword evidence="3" id="KW-1185">Reference proteome</keyword>
<evidence type="ECO:0000256" key="1">
    <source>
        <dbReference type="SAM" id="MobiDB-lite"/>
    </source>
</evidence>
<organism evidence="2 3">
    <name type="scientific">Colocasia esculenta</name>
    <name type="common">Wild taro</name>
    <name type="synonym">Arum esculentum</name>
    <dbReference type="NCBI Taxonomy" id="4460"/>
    <lineage>
        <taxon>Eukaryota</taxon>
        <taxon>Viridiplantae</taxon>
        <taxon>Streptophyta</taxon>
        <taxon>Embryophyta</taxon>
        <taxon>Tracheophyta</taxon>
        <taxon>Spermatophyta</taxon>
        <taxon>Magnoliopsida</taxon>
        <taxon>Liliopsida</taxon>
        <taxon>Araceae</taxon>
        <taxon>Aroideae</taxon>
        <taxon>Colocasieae</taxon>
        <taxon>Colocasia</taxon>
    </lineage>
</organism>